<organism evidence="1 2">
    <name type="scientific">Phytophthora megakarya</name>
    <dbReference type="NCBI Taxonomy" id="4795"/>
    <lineage>
        <taxon>Eukaryota</taxon>
        <taxon>Sar</taxon>
        <taxon>Stramenopiles</taxon>
        <taxon>Oomycota</taxon>
        <taxon>Peronosporomycetes</taxon>
        <taxon>Peronosporales</taxon>
        <taxon>Peronosporaceae</taxon>
        <taxon>Phytophthora</taxon>
    </lineage>
</organism>
<dbReference type="EMBL" id="NBNE01011502">
    <property type="protein sequence ID" value="OWY96535.1"/>
    <property type="molecule type" value="Genomic_DNA"/>
</dbReference>
<dbReference type="OrthoDB" id="128412at2759"/>
<dbReference type="Proteomes" id="UP000198211">
    <property type="component" value="Unassembled WGS sequence"/>
</dbReference>
<evidence type="ECO:0008006" key="3">
    <source>
        <dbReference type="Google" id="ProtNLM"/>
    </source>
</evidence>
<keyword evidence="2" id="KW-1185">Reference proteome</keyword>
<name>A0A225UTG6_9STRA</name>
<dbReference type="AlphaFoldDB" id="A0A225UTG6"/>
<gene>
    <name evidence="1" type="ORF">PHMEG_00033174</name>
</gene>
<sequence>MNNRFCLIKIWHATRFGKQISVSGLGGVPAKITASVEVKITLGPSVVYVVDVWVTNIGKGFDVLLGMNFMFSSEVRLCIKEGLVQLADEETVLHSGRGLSHIKCDLAHGIRPKYTMYLQPGDYRTIRLLVFRKLLPPSTLWAG</sequence>
<comment type="caution">
    <text evidence="1">The sequence shown here is derived from an EMBL/GenBank/DDBJ whole genome shotgun (WGS) entry which is preliminary data.</text>
</comment>
<evidence type="ECO:0000313" key="1">
    <source>
        <dbReference type="EMBL" id="OWY96535.1"/>
    </source>
</evidence>
<protein>
    <recommendedName>
        <fullName evidence="3">Eukaryotic/viral aspartic protease</fullName>
    </recommendedName>
</protein>
<proteinExistence type="predicted"/>
<accession>A0A225UTG6</accession>
<dbReference type="InterPro" id="IPR021109">
    <property type="entry name" value="Peptidase_aspartic_dom_sf"/>
</dbReference>
<dbReference type="Gene3D" id="2.40.70.10">
    <property type="entry name" value="Acid Proteases"/>
    <property type="match status" value="1"/>
</dbReference>
<reference evidence="2" key="1">
    <citation type="submission" date="2017-03" db="EMBL/GenBank/DDBJ databases">
        <title>Phytopthora megakarya and P. palmivora, two closely related causual agents of cacao black pod achieved similar genome size and gene model numbers by different mechanisms.</title>
        <authorList>
            <person name="Ali S."/>
            <person name="Shao J."/>
            <person name="Larry D.J."/>
            <person name="Kronmiller B."/>
            <person name="Shen D."/>
            <person name="Strem M.D."/>
            <person name="Melnick R.L."/>
            <person name="Guiltinan M.J."/>
            <person name="Tyler B.M."/>
            <person name="Meinhardt L.W."/>
            <person name="Bailey B.A."/>
        </authorList>
    </citation>
    <scope>NUCLEOTIDE SEQUENCE [LARGE SCALE GENOMIC DNA]</scope>
    <source>
        <strain evidence="2">zdho120</strain>
    </source>
</reference>
<evidence type="ECO:0000313" key="2">
    <source>
        <dbReference type="Proteomes" id="UP000198211"/>
    </source>
</evidence>